<evidence type="ECO:0008006" key="4">
    <source>
        <dbReference type="Google" id="ProtNLM"/>
    </source>
</evidence>
<keyword evidence="1" id="KW-0472">Membrane</keyword>
<comment type="caution">
    <text evidence="2">The sequence shown here is derived from an EMBL/GenBank/DDBJ whole genome shotgun (WGS) entry which is preliminary data.</text>
</comment>
<dbReference type="SUPFAM" id="SSF53335">
    <property type="entry name" value="S-adenosyl-L-methionine-dependent methyltransferases"/>
    <property type="match status" value="1"/>
</dbReference>
<reference evidence="2" key="1">
    <citation type="submission" date="2023-06" db="EMBL/GenBank/DDBJ databases">
        <title>Genome-scale phylogeny and comparative genomics of the fungal order Sordariales.</title>
        <authorList>
            <consortium name="Lawrence Berkeley National Laboratory"/>
            <person name="Hensen N."/>
            <person name="Bonometti L."/>
            <person name="Westerberg I."/>
            <person name="Brannstrom I.O."/>
            <person name="Guillou S."/>
            <person name="Cros-Aarteil S."/>
            <person name="Calhoun S."/>
            <person name="Haridas S."/>
            <person name="Kuo A."/>
            <person name="Mondo S."/>
            <person name="Pangilinan J."/>
            <person name="Riley R."/>
            <person name="Labutti K."/>
            <person name="Andreopoulos B."/>
            <person name="Lipzen A."/>
            <person name="Chen C."/>
            <person name="Yanf M."/>
            <person name="Daum C."/>
            <person name="Ng V."/>
            <person name="Clum A."/>
            <person name="Steindorff A."/>
            <person name="Ohm R."/>
            <person name="Martin F."/>
            <person name="Silar P."/>
            <person name="Natvig D."/>
            <person name="Lalanne C."/>
            <person name="Gautier V."/>
            <person name="Ament-Velasquez S.L."/>
            <person name="Kruys A."/>
            <person name="Hutchinson M.I."/>
            <person name="Powell A.J."/>
            <person name="Barry K."/>
            <person name="Miller A.N."/>
            <person name="Grigoriev I.V."/>
            <person name="Debuchy R."/>
            <person name="Gladieux P."/>
            <person name="Thoren M.H."/>
            <person name="Johannesson H."/>
        </authorList>
    </citation>
    <scope>NUCLEOTIDE SEQUENCE</scope>
    <source>
        <strain evidence="2">SMH2532-1</strain>
    </source>
</reference>
<protein>
    <recommendedName>
        <fullName evidence="4">Methyltransferase type 11 domain-containing protein</fullName>
    </recommendedName>
</protein>
<dbReference type="EMBL" id="JAULSV010000002">
    <property type="protein sequence ID" value="KAK0653062.1"/>
    <property type="molecule type" value="Genomic_DNA"/>
</dbReference>
<organism evidence="2 3">
    <name type="scientific">Cercophora newfieldiana</name>
    <dbReference type="NCBI Taxonomy" id="92897"/>
    <lineage>
        <taxon>Eukaryota</taxon>
        <taxon>Fungi</taxon>
        <taxon>Dikarya</taxon>
        <taxon>Ascomycota</taxon>
        <taxon>Pezizomycotina</taxon>
        <taxon>Sordariomycetes</taxon>
        <taxon>Sordariomycetidae</taxon>
        <taxon>Sordariales</taxon>
        <taxon>Lasiosphaeriaceae</taxon>
        <taxon>Cercophora</taxon>
    </lineage>
</organism>
<keyword evidence="3" id="KW-1185">Reference proteome</keyword>
<keyword evidence="1" id="KW-0812">Transmembrane</keyword>
<dbReference type="AlphaFoldDB" id="A0AA40CWB9"/>
<dbReference type="Proteomes" id="UP001174936">
    <property type="component" value="Unassembled WGS sequence"/>
</dbReference>
<accession>A0AA40CWB9</accession>
<evidence type="ECO:0000256" key="1">
    <source>
        <dbReference type="SAM" id="Phobius"/>
    </source>
</evidence>
<feature type="transmembrane region" description="Helical" evidence="1">
    <location>
        <begin position="123"/>
        <end position="141"/>
    </location>
</feature>
<dbReference type="InterPro" id="IPR029063">
    <property type="entry name" value="SAM-dependent_MTases_sf"/>
</dbReference>
<name>A0AA40CWB9_9PEZI</name>
<sequence length="537" mass="59096">MEKLFARGWMPIRRSDDDNESQDGRTTTGHFVVTRVGASWVPVLAGFHRILRPGGRVALFEYDHELIENSPEDMAASMRKINKYAAMPTNGRSHPGVFKGMLEEAGFVDIVVRDYSENIRPMARLFFILAIIPYIFVRLLGLERYFINTIAGVESYRGKGRWRYVAITASKPGEPLESPKTRSHLVLQTPDVEVQAIFALRVLVLEFRNKFPGQAGLAAAVLETDRLVRFGIGVAVVGGLLRGHEAESTERRVDERDAKSGHWRTSGAEGLMKPVLGRARWRGKARQLHLQSPSPICRVHTPSPTSSVTSIMILRSLLASLVATAHFSLSAPIEDVDILGPDDIELIPGPGLPSLESLGLTAAQIYNMTVAEHPYLTGTPTVNRRDVLPVIPRAPSAQFCSNEWHVNRLLTGVCETFLKTLNTTMCTVHNYTCTSMCQAQTKNRTSFVQVTGISTAPNPEVSNNPDPDNDPVNFPGLDTSSYCSDVALAVVDIRERCTDFVTGTDGNLIKGGMQYANGNGYFCVSLISEVDPYCHAP</sequence>
<evidence type="ECO:0000313" key="2">
    <source>
        <dbReference type="EMBL" id="KAK0653062.1"/>
    </source>
</evidence>
<dbReference type="Gene3D" id="3.40.50.150">
    <property type="entry name" value="Vaccinia Virus protein VP39"/>
    <property type="match status" value="1"/>
</dbReference>
<gene>
    <name evidence="2" type="ORF">B0T16DRAFT_444124</name>
</gene>
<keyword evidence="1" id="KW-1133">Transmembrane helix</keyword>
<proteinExistence type="predicted"/>
<evidence type="ECO:0000313" key="3">
    <source>
        <dbReference type="Proteomes" id="UP001174936"/>
    </source>
</evidence>